<accession>X0PZ29</accession>
<dbReference type="Proteomes" id="UP000019491">
    <property type="component" value="Unassembled WGS sequence"/>
</dbReference>
<evidence type="ECO:0000313" key="2">
    <source>
        <dbReference type="EMBL" id="GAF42986.1"/>
    </source>
</evidence>
<protein>
    <recommendedName>
        <fullName evidence="1">AMP-dependent synthetase/ligase domain-containing protein</fullName>
    </recommendedName>
</protein>
<dbReference type="PANTHER" id="PTHR45527:SF1">
    <property type="entry name" value="FATTY ACID SYNTHASE"/>
    <property type="match status" value="1"/>
</dbReference>
<dbReference type="SUPFAM" id="SSF56801">
    <property type="entry name" value="Acetyl-CoA synthetase-like"/>
    <property type="match status" value="1"/>
</dbReference>
<dbReference type="OrthoDB" id="4466942at2"/>
<dbReference type="InterPro" id="IPR000873">
    <property type="entry name" value="AMP-dep_synth/lig_dom"/>
</dbReference>
<feature type="domain" description="AMP-dependent synthetase/ligase" evidence="1">
    <location>
        <begin position="72"/>
        <end position="404"/>
    </location>
</feature>
<evidence type="ECO:0000313" key="3">
    <source>
        <dbReference type="Proteomes" id="UP000019491"/>
    </source>
</evidence>
<dbReference type="GO" id="GO:0031177">
    <property type="term" value="F:phosphopantetheine binding"/>
    <property type="evidence" value="ECO:0007669"/>
    <property type="project" value="TreeGrafter"/>
</dbReference>
<dbReference type="GO" id="GO:0043041">
    <property type="term" value="P:amino acid activation for nonribosomal peptide biosynthetic process"/>
    <property type="evidence" value="ECO:0007669"/>
    <property type="project" value="TreeGrafter"/>
</dbReference>
<evidence type="ECO:0000259" key="1">
    <source>
        <dbReference type="Pfam" id="PF00501"/>
    </source>
</evidence>
<gene>
    <name evidence="2" type="ORF">RW1_005_00910</name>
</gene>
<dbReference type="PANTHER" id="PTHR45527">
    <property type="entry name" value="NONRIBOSOMAL PEPTIDE SYNTHETASE"/>
    <property type="match status" value="1"/>
</dbReference>
<dbReference type="EMBL" id="BAWF01000005">
    <property type="protein sequence ID" value="GAF42986.1"/>
    <property type="molecule type" value="Genomic_DNA"/>
</dbReference>
<dbReference type="Gene3D" id="2.30.38.10">
    <property type="entry name" value="Luciferase, Domain 3"/>
    <property type="match status" value="1"/>
</dbReference>
<comment type="caution">
    <text evidence="2">The sequence shown here is derived from an EMBL/GenBank/DDBJ whole genome shotgun (WGS) entry which is preliminary data.</text>
</comment>
<keyword evidence="3" id="KW-1185">Reference proteome</keyword>
<proteinExistence type="predicted"/>
<dbReference type="Gene3D" id="3.40.50.980">
    <property type="match status" value="2"/>
</dbReference>
<dbReference type="Gene3D" id="3.30.559.30">
    <property type="entry name" value="Nonribosomal peptide synthetase, condensation domain"/>
    <property type="match status" value="1"/>
</dbReference>
<organism evidence="2 3">
    <name type="scientific">Rhodococcus wratislaviensis NBRC 100605</name>
    <dbReference type="NCBI Taxonomy" id="1219028"/>
    <lineage>
        <taxon>Bacteria</taxon>
        <taxon>Bacillati</taxon>
        <taxon>Actinomycetota</taxon>
        <taxon>Actinomycetes</taxon>
        <taxon>Mycobacteriales</taxon>
        <taxon>Nocardiaceae</taxon>
        <taxon>Rhodococcus</taxon>
    </lineage>
</organism>
<reference evidence="2 3" key="1">
    <citation type="submission" date="2014-02" db="EMBL/GenBank/DDBJ databases">
        <title>Whole genome shotgun sequence of Rhodococcus wratislaviensis NBRC 100605.</title>
        <authorList>
            <person name="Hosoyama A."/>
            <person name="Tsuchikane K."/>
            <person name="Yoshida I."/>
            <person name="Ohji S."/>
            <person name="Ichikawa N."/>
            <person name="Yamazoe A."/>
            <person name="Fujita N."/>
        </authorList>
    </citation>
    <scope>NUCLEOTIDE SEQUENCE [LARGE SCALE GENOMIC DNA]</scope>
    <source>
        <strain evidence="2 3">NBRC 100605</strain>
    </source>
</reference>
<dbReference type="Pfam" id="PF00501">
    <property type="entry name" value="AMP-binding"/>
    <property type="match status" value="1"/>
</dbReference>
<dbReference type="GO" id="GO:0005737">
    <property type="term" value="C:cytoplasm"/>
    <property type="evidence" value="ECO:0007669"/>
    <property type="project" value="TreeGrafter"/>
</dbReference>
<dbReference type="AlphaFoldDB" id="X0PZ29"/>
<name>X0PZ29_RHOWR</name>
<sequence>MHLRITFQIALFDPPAVDALLGQVAKVLTSMAADPAMPLSRLNLLAESDFDLIVPTRGDHRAAPRTFADLLTAARFPGTVAVVDGTREFTYAEVEARSDRLAAELIELGAGPEDVVAVAIPRSAESILAVWAAVKTGAAFLPVDPTYPAARIEHMLSDSGAILGLTLTGHHDQLPGTVLWVDLDEVRPDRPAHPLDVSRIPPESVDGIAYTIYTSGSTGVPKGVLVPHRGLHALAEELRDRARVTSQSRVLHFSSPGFDASVLEYLLAFGVGATMMIVPPTVYGGHELSRIMAEKRVTHAFLSPTALASIDPRDVPDVGCLLTGGEECPPELVKRWAPGHRLLNAYGPTEATVAADMTSDLTAAEPVTIGGPLRGVAELVLDARLQPVPIGVAGELYIAGDGLANDAPPVG</sequence>
<dbReference type="GO" id="GO:0044550">
    <property type="term" value="P:secondary metabolite biosynthetic process"/>
    <property type="evidence" value="ECO:0007669"/>
    <property type="project" value="TreeGrafter"/>
</dbReference>